<dbReference type="PANTHER" id="PTHR33074">
    <property type="entry name" value="EXPRESSED PROTEIN-RELATED"/>
    <property type="match status" value="1"/>
</dbReference>
<organism evidence="3">
    <name type="scientific">Triticum aestivum</name>
    <name type="common">Wheat</name>
    <dbReference type="NCBI Taxonomy" id="4565"/>
    <lineage>
        <taxon>Eukaryota</taxon>
        <taxon>Viridiplantae</taxon>
        <taxon>Streptophyta</taxon>
        <taxon>Embryophyta</taxon>
        <taxon>Tracheophyta</taxon>
        <taxon>Spermatophyta</taxon>
        <taxon>Magnoliopsida</taxon>
        <taxon>Liliopsida</taxon>
        <taxon>Poales</taxon>
        <taxon>Poaceae</taxon>
        <taxon>BOP clade</taxon>
        <taxon>Pooideae</taxon>
        <taxon>Triticodae</taxon>
        <taxon>Triticeae</taxon>
        <taxon>Triticinae</taxon>
        <taxon>Triticum</taxon>
    </lineage>
</organism>
<dbReference type="Gramene" id="TraesARI2D03G01128390.1">
    <property type="protein sequence ID" value="TraesARI2D03G01128390.1"/>
    <property type="gene ID" value="TraesARI2D03G01128390"/>
</dbReference>
<accession>A0A1D5UWU3</accession>
<dbReference type="STRING" id="4565.A0A1D5UWU3"/>
<sequence>MSDDGFLESLFGKFYHDESLRPPPESGDGEAEDDSWDWHEALVDNAAYMIYERNHTTAQCPVSRKVRGGGVKQDFLQVTFCLSQPPHISYFCMSYTSRDPSQFRCEPTIFATEGNLAVIGLIHNWTLQNSPSCVYFVYRAPILGSQFPQLTLLPHPPSEVFPEQYESECQLGHNEIGILRYRSNSASKHLPFTPPTPTLSHNPAPALSRRRKSHTTGDDYDAYKIATLCYYGTNQYVLYIYDSVADAWSRTPTAFPRPQDAPPEHLCNRVITVGGAMGWVDLWHGILLCDVHVPSPAEEEESPGPRLLHYVPLPEPMQPDNDLRLHGFSSFFRDIAVVNGRIKFVDLQLHASPGSRTPNGWTAVTWSMAPGDSGFSKDGELNSCDLVNPMEPSLFVAHPTLSSHHDGVLYLMTKASMDDSVSQVIAVNMKNKEIERTAKYTTHREACMDFAYTRAIISNFLAPDSKGTTKRPGSVLQGSFRKKLPVINPSTHLPTMGDEGDAMDLE</sequence>
<name>A0A1D5UWU3_WHEAT</name>
<feature type="region of interest" description="Disordered" evidence="1">
    <location>
        <begin position="192"/>
        <end position="216"/>
    </location>
</feature>
<evidence type="ECO:0000313" key="3">
    <source>
        <dbReference type="EnsemblPlants" id="TraesCS2D02G099700.1"/>
    </source>
</evidence>
<dbReference type="Gramene" id="TraesROB_scaffold_015353_01G000100.1">
    <property type="protein sequence ID" value="TraesROB_scaffold_015353_01G000100.1"/>
    <property type="gene ID" value="TraesROB_scaffold_015353_01G000100"/>
</dbReference>
<dbReference type="InterPro" id="IPR011676">
    <property type="entry name" value="DUF1618"/>
</dbReference>
<dbReference type="EnsemblPlants" id="TraesCS2D02G099700.1">
    <property type="protein sequence ID" value="TraesCS2D02G099700.1"/>
    <property type="gene ID" value="TraesCS2D02G099700"/>
</dbReference>
<dbReference type="ExpressionAtlas" id="A0A1D5UWU3">
    <property type="expression patterns" value="baseline"/>
</dbReference>
<evidence type="ECO:0000313" key="4">
    <source>
        <dbReference type="Proteomes" id="UP000019116"/>
    </source>
</evidence>
<dbReference type="Gramene" id="TraesCS2D03G0210500.1">
    <property type="protein sequence ID" value="TraesCS2D03G0210500.1.CDS"/>
    <property type="gene ID" value="TraesCS2D03G0210500"/>
</dbReference>
<dbReference type="Proteomes" id="UP000019116">
    <property type="component" value="Chromosome 2D"/>
</dbReference>
<feature type="region of interest" description="Disordered" evidence="1">
    <location>
        <begin position="486"/>
        <end position="506"/>
    </location>
</feature>
<dbReference type="Gramene" id="TraesMAC2D03G01110460.1">
    <property type="protein sequence ID" value="TraesMAC2D03G01110460.1"/>
    <property type="gene ID" value="TraesMAC2D03G01110460"/>
</dbReference>
<protein>
    <recommendedName>
        <fullName evidence="2">DUF1618 domain-containing protein</fullName>
    </recommendedName>
</protein>
<gene>
    <name evidence="3" type="primary">LOC123051516</name>
</gene>
<dbReference type="OrthoDB" id="671755at2759"/>
<dbReference type="GeneID" id="123051516"/>
<dbReference type="Gramene" id="TraesJUL2D03G01118090.1">
    <property type="protein sequence ID" value="TraesJUL2D03G01118090.1"/>
    <property type="gene ID" value="TraesJUL2D03G01118090"/>
</dbReference>
<dbReference type="Pfam" id="PF07762">
    <property type="entry name" value="DUF1618"/>
    <property type="match status" value="1"/>
</dbReference>
<dbReference type="Gramene" id="TraesNOR2D03G01127940.1">
    <property type="protein sequence ID" value="TraesNOR2D03G01127940.1"/>
    <property type="gene ID" value="TraesNOR2D03G01127940"/>
</dbReference>
<dbReference type="Gramene" id="TraesWEE_scaffold_138460_01G000100.1">
    <property type="protein sequence ID" value="TraesWEE_scaffold_138460_01G000100.1"/>
    <property type="gene ID" value="TraesWEE_scaffold_138460_01G000100"/>
</dbReference>
<dbReference type="Gramene" id="TraesSTA2D03G01100650.1">
    <property type="protein sequence ID" value="TraesSTA2D03G01100650.1"/>
    <property type="gene ID" value="TraesSTA2D03G01100650"/>
</dbReference>
<dbReference type="Gramene" id="TraesCAD_scaffold_110278_01G000100.1">
    <property type="protein sequence ID" value="TraesCAD_scaffold_110278_01G000100.1"/>
    <property type="gene ID" value="TraesCAD_scaffold_110278_01G000100"/>
</dbReference>
<proteinExistence type="predicted"/>
<dbReference type="Gramene" id="TraesCLE_scaffold_122815_01G000100.1">
    <property type="protein sequence ID" value="TraesCLE_scaffold_122815_01G000100.1"/>
    <property type="gene ID" value="TraesCLE_scaffold_122815_01G000100"/>
</dbReference>
<feature type="domain" description="DUF1618" evidence="2">
    <location>
        <begin position="279"/>
        <end position="410"/>
    </location>
</feature>
<dbReference type="Gramene" id="TraesSYM2D03G01126120.1">
    <property type="protein sequence ID" value="TraesSYM2D03G01126120.1"/>
    <property type="gene ID" value="TraesSYM2D03G01126120"/>
</dbReference>
<evidence type="ECO:0000256" key="1">
    <source>
        <dbReference type="SAM" id="MobiDB-lite"/>
    </source>
</evidence>
<dbReference type="OMA" id="PHISYFC"/>
<reference evidence="3" key="2">
    <citation type="submission" date="2018-10" db="UniProtKB">
        <authorList>
            <consortium name="EnsemblPlants"/>
        </authorList>
    </citation>
    <scope>IDENTIFICATION</scope>
</reference>
<evidence type="ECO:0000259" key="2">
    <source>
        <dbReference type="Pfam" id="PF07762"/>
    </source>
</evidence>
<reference evidence="3" key="1">
    <citation type="submission" date="2018-08" db="EMBL/GenBank/DDBJ databases">
        <authorList>
            <person name="Rossello M."/>
        </authorList>
    </citation>
    <scope>NUCLEOTIDE SEQUENCE [LARGE SCALE GENOMIC DNA]</scope>
    <source>
        <strain evidence="3">cv. Chinese Spring</strain>
    </source>
</reference>
<dbReference type="Gramene" id="TraesLAC2D03G01063720.1">
    <property type="protein sequence ID" value="TraesLAC2D03G01063720.1"/>
    <property type="gene ID" value="TraesLAC2D03G01063720"/>
</dbReference>
<keyword evidence="4" id="KW-1185">Reference proteome</keyword>
<dbReference type="RefSeq" id="XP_044330341.1">
    <property type="nucleotide sequence ID" value="XM_044474406.1"/>
</dbReference>
<dbReference type="AlphaFoldDB" id="A0A1D5UWU3"/>
<dbReference type="Gramene" id="TraesLDM2D03G01113260.1">
    <property type="protein sequence ID" value="TraesLDM2D03G01113260.1"/>
    <property type="gene ID" value="TraesLDM2D03G01113260"/>
</dbReference>
<dbReference type="Gramene" id="TraesCS2D02G099700.1">
    <property type="protein sequence ID" value="TraesCS2D02G099700.1"/>
    <property type="gene ID" value="TraesCS2D02G099700"/>
</dbReference>
<dbReference type="PANTHER" id="PTHR33074:SF139">
    <property type="entry name" value="OS09G0567000 PROTEIN"/>
    <property type="match status" value="1"/>
</dbReference>